<reference evidence="2 3" key="1">
    <citation type="submission" date="2021-01" db="EMBL/GenBank/DDBJ databases">
        <title>Whole genome shotgun sequence of Actinoplanes couchii NBRC 106145.</title>
        <authorList>
            <person name="Komaki H."/>
            <person name="Tamura T."/>
        </authorList>
    </citation>
    <scope>NUCLEOTIDE SEQUENCE [LARGE SCALE GENOMIC DNA]</scope>
    <source>
        <strain evidence="2 3">NBRC 106145</strain>
    </source>
</reference>
<name>A0ABQ3X261_9ACTN</name>
<evidence type="ECO:0000259" key="1">
    <source>
        <dbReference type="Pfam" id="PF13569"/>
    </source>
</evidence>
<protein>
    <recommendedName>
        <fullName evidence="1">DUF4132 domain-containing protein</fullName>
    </recommendedName>
</protein>
<evidence type="ECO:0000313" key="2">
    <source>
        <dbReference type="EMBL" id="GID52571.1"/>
    </source>
</evidence>
<feature type="domain" description="DUF4132" evidence="1">
    <location>
        <begin position="779"/>
        <end position="961"/>
    </location>
</feature>
<proteinExistence type="predicted"/>
<dbReference type="Pfam" id="PF13569">
    <property type="entry name" value="DUF4132"/>
    <property type="match status" value="1"/>
</dbReference>
<dbReference type="Proteomes" id="UP000612282">
    <property type="component" value="Unassembled WGS sequence"/>
</dbReference>
<comment type="caution">
    <text evidence="2">The sequence shown here is derived from an EMBL/GenBank/DDBJ whole genome shotgun (WGS) entry which is preliminary data.</text>
</comment>
<evidence type="ECO:0000313" key="3">
    <source>
        <dbReference type="Proteomes" id="UP000612282"/>
    </source>
</evidence>
<sequence>MRGVEDTLVLPDNLLKHLHPRRDGAGVRPFAADPLARARVDEMLAERQAHVDRIVAAAATAEVAAAEIAMTTPRRAGDRTALADVWIAEHGLRFAAVAAVETGTRHPRSGLPVLLRVRAALASAPAEEFERVVAALAPYRSGSAEARTACSVLVPRPDWVDADLTAAVTADDDTLLEMLFYAASTAGQAEALVRRVNLTRMGVETDLLATFTDGVGPAVAPALFHWFDEAWSTDPILPVLAALPGDDVMRGLLARSGARSVRAALRAASERFPARALRILAEAGDELLPVHVTKHSDLVDQVMPLLSPEAAGRVRAVLEIRPEVPVAALSAVPPVLADPPWANRAKTAKPVVLTGVSCTDAPAAHWLAGEWEDWAESTTPERGDDTVDWAAMAEGLLDGGRWYQVGDLLTRGPEDLARQTIVRWRPGGGSHPVWWLRGVVARFGTDAMGPLVLLARAQPAEFGPLLMPFTSPEVTVLMADWQARLKSVRGLAQQWLLRHSAVAVRTLVPAALGRAGAARRQAERALLLLHAHGRTAEIRSAAAGYGPQATAGVEALFDTDPLMALPARMPAPPEWAPAPLLPPVRLRDGSGALPAEAVTNLLRMLMISRAQEPYAGLDQVRQAVRPADLAAFGWALFELWLSGGGVAKDNWVLDTVAQTGDDDVVRRITPMIMAWPTDGLTARAIAGLTVLVGIGTDQALLHLQRISQRAKSGPLRRAATARITEIADARGLTTEQLADRLVPDFGLDAAGSLLLDYGPRRFVVGFDEQLRPFAAEEGGRRLKTLPKPGARDDAERAAEAYQRFATLKKDVRKIAAEQVRRLEQAMVGGRRWSGAEFRQLFAAHPLMWHIGRRLVWARFDGDTVLGALRIAEDRTPADVDDDPVTVGDDDVIGLAHPVHLGADTGRWAGVFADYEILQPFPQLGRQVFTLTEAERDSGRLTRFEGVTVPTTKVLLLDRRGWVRHEVANAGTSHGFDRPAGPGKVLTVHLDPGIVGQVGFYDEQTLLAVYLHDGTEGSWSSREAKTLPLGDLDPLTASEIISDLTAVTT</sequence>
<dbReference type="EMBL" id="BOMG01000021">
    <property type="protein sequence ID" value="GID52571.1"/>
    <property type="molecule type" value="Genomic_DNA"/>
</dbReference>
<gene>
    <name evidence="2" type="ORF">Aco03nite_009750</name>
</gene>
<dbReference type="InterPro" id="IPR025406">
    <property type="entry name" value="DUF4132"/>
</dbReference>
<keyword evidence="3" id="KW-1185">Reference proteome</keyword>
<accession>A0ABQ3X261</accession>
<organism evidence="2 3">
    <name type="scientific">Actinoplanes couchii</name>
    <dbReference type="NCBI Taxonomy" id="403638"/>
    <lineage>
        <taxon>Bacteria</taxon>
        <taxon>Bacillati</taxon>
        <taxon>Actinomycetota</taxon>
        <taxon>Actinomycetes</taxon>
        <taxon>Micromonosporales</taxon>
        <taxon>Micromonosporaceae</taxon>
        <taxon>Actinoplanes</taxon>
    </lineage>
</organism>